<dbReference type="AlphaFoldDB" id="I3S592"/>
<proteinExistence type="evidence at transcript level"/>
<sequence length="30" mass="3712">MGNFSTRMDSWHTCYDHIFIHFHLHLQSYS</sequence>
<organism evidence="1">
    <name type="scientific">Medicago truncatula</name>
    <name type="common">Barrel medic</name>
    <name type="synonym">Medicago tribuloides</name>
    <dbReference type="NCBI Taxonomy" id="3880"/>
    <lineage>
        <taxon>Eukaryota</taxon>
        <taxon>Viridiplantae</taxon>
        <taxon>Streptophyta</taxon>
        <taxon>Embryophyta</taxon>
        <taxon>Tracheophyta</taxon>
        <taxon>Spermatophyta</taxon>
        <taxon>Magnoliopsida</taxon>
        <taxon>eudicotyledons</taxon>
        <taxon>Gunneridae</taxon>
        <taxon>Pentapetalae</taxon>
        <taxon>rosids</taxon>
        <taxon>fabids</taxon>
        <taxon>Fabales</taxon>
        <taxon>Fabaceae</taxon>
        <taxon>Papilionoideae</taxon>
        <taxon>50 kb inversion clade</taxon>
        <taxon>NPAAA clade</taxon>
        <taxon>Hologalegina</taxon>
        <taxon>IRL clade</taxon>
        <taxon>Trifolieae</taxon>
        <taxon>Medicago</taxon>
    </lineage>
</organism>
<dbReference type="EMBL" id="BT135639">
    <property type="protein sequence ID" value="AFK35434.1"/>
    <property type="molecule type" value="mRNA"/>
</dbReference>
<protein>
    <submittedName>
        <fullName evidence="1">Uncharacterized protein</fullName>
    </submittedName>
</protein>
<reference evidence="1" key="1">
    <citation type="submission" date="2012-05" db="EMBL/GenBank/DDBJ databases">
        <authorList>
            <person name="Krishnakumar V."/>
            <person name="Cheung F."/>
            <person name="Xiao Y."/>
            <person name="Chan A."/>
            <person name="Moskal W.A."/>
            <person name="Town C.D."/>
        </authorList>
    </citation>
    <scope>NUCLEOTIDE SEQUENCE</scope>
</reference>
<accession>I3S592</accession>
<name>I3S592_MEDTR</name>
<evidence type="ECO:0000313" key="1">
    <source>
        <dbReference type="EMBL" id="AFK35434.1"/>
    </source>
</evidence>